<dbReference type="HOGENOM" id="CLU_000445_70_20_4"/>
<evidence type="ECO:0000256" key="1">
    <source>
        <dbReference type="SAM" id="MobiDB-lite"/>
    </source>
</evidence>
<dbReference type="CDD" id="cd01949">
    <property type="entry name" value="GGDEF"/>
    <property type="match status" value="1"/>
</dbReference>
<dbReference type="Pfam" id="PF00990">
    <property type="entry name" value="GGDEF"/>
    <property type="match status" value="1"/>
</dbReference>
<dbReference type="InterPro" id="IPR029787">
    <property type="entry name" value="Nucleotide_cyclase"/>
</dbReference>
<dbReference type="FunFam" id="3.30.70.270:FF:000001">
    <property type="entry name" value="Diguanylate cyclase domain protein"/>
    <property type="match status" value="1"/>
</dbReference>
<dbReference type="Gene3D" id="3.30.70.270">
    <property type="match status" value="1"/>
</dbReference>
<feature type="region of interest" description="Disordered" evidence="1">
    <location>
        <begin position="614"/>
        <end position="640"/>
    </location>
</feature>
<evidence type="ECO:0000259" key="5">
    <source>
        <dbReference type="PROSITE" id="PS50887"/>
    </source>
</evidence>
<accession>C7RKP6</accession>
<proteinExistence type="predicted"/>
<dbReference type="InterPro" id="IPR035965">
    <property type="entry name" value="PAS-like_dom_sf"/>
</dbReference>
<dbReference type="InterPro" id="IPR000014">
    <property type="entry name" value="PAS"/>
</dbReference>
<dbReference type="Gene3D" id="3.20.20.450">
    <property type="entry name" value="EAL domain"/>
    <property type="match status" value="1"/>
</dbReference>
<dbReference type="STRING" id="522306.CAP2UW1_3714"/>
<dbReference type="InterPro" id="IPR000700">
    <property type="entry name" value="PAS-assoc_C"/>
</dbReference>
<name>C7RKP6_ACCRE</name>
<dbReference type="PANTHER" id="PTHR44757">
    <property type="entry name" value="DIGUANYLATE CYCLASE DGCP"/>
    <property type="match status" value="1"/>
</dbReference>
<dbReference type="Pfam" id="PF13426">
    <property type="entry name" value="PAS_9"/>
    <property type="match status" value="1"/>
</dbReference>
<dbReference type="GO" id="GO:0003824">
    <property type="term" value="F:catalytic activity"/>
    <property type="evidence" value="ECO:0007669"/>
    <property type="project" value="UniProtKB-ARBA"/>
</dbReference>
<dbReference type="CDD" id="cd00130">
    <property type="entry name" value="PAS"/>
    <property type="match status" value="1"/>
</dbReference>
<dbReference type="InterPro" id="IPR001633">
    <property type="entry name" value="EAL_dom"/>
</dbReference>
<dbReference type="KEGG" id="app:CAP2UW1_3714"/>
<dbReference type="NCBIfam" id="TIGR00229">
    <property type="entry name" value="sensory_box"/>
    <property type="match status" value="1"/>
</dbReference>
<protein>
    <submittedName>
        <fullName evidence="6">Diguanylate cyclase/phosphodiesterase with PAS/PAC sensor(S)</fullName>
    </submittedName>
</protein>
<evidence type="ECO:0000259" key="4">
    <source>
        <dbReference type="PROSITE" id="PS50883"/>
    </source>
</evidence>
<dbReference type="CDD" id="cd01948">
    <property type="entry name" value="EAL"/>
    <property type="match status" value="1"/>
</dbReference>
<dbReference type="SUPFAM" id="SSF141868">
    <property type="entry name" value="EAL domain-like"/>
    <property type="match status" value="1"/>
</dbReference>
<dbReference type="SMART" id="SM00052">
    <property type="entry name" value="EAL"/>
    <property type="match status" value="1"/>
</dbReference>
<gene>
    <name evidence="6" type="ordered locus">CAP2UW1_3714</name>
</gene>
<evidence type="ECO:0000313" key="6">
    <source>
        <dbReference type="EMBL" id="ACV36966.1"/>
    </source>
</evidence>
<dbReference type="InterPro" id="IPR043128">
    <property type="entry name" value="Rev_trsase/Diguanyl_cyclase"/>
</dbReference>
<reference evidence="6" key="2">
    <citation type="submission" date="2009-09" db="EMBL/GenBank/DDBJ databases">
        <title>Complete sequence of chromosome of Candidatus Accumulibacter phosphatis clade IIA str. UW-1.</title>
        <authorList>
            <consortium name="US DOE Joint Genome Institute"/>
            <person name="Martin H.G."/>
            <person name="Ivanova N."/>
            <person name="Kunin V."/>
            <person name="Warnecke F."/>
            <person name="Barry K."/>
            <person name="He S."/>
            <person name="Salamov A."/>
            <person name="Szeto E."/>
            <person name="Dalin E."/>
            <person name="Pangilinan J.L."/>
            <person name="Lapidus A."/>
            <person name="Lowry S."/>
            <person name="Kyrpides N.C."/>
            <person name="McMahon K.D."/>
            <person name="Hugenholtz P."/>
        </authorList>
    </citation>
    <scope>NUCLEOTIDE SEQUENCE [LARGE SCALE GENOMIC DNA]</scope>
    <source>
        <strain evidence="6">UW-1</strain>
    </source>
</reference>
<evidence type="ECO:0000259" key="2">
    <source>
        <dbReference type="PROSITE" id="PS50112"/>
    </source>
</evidence>
<dbReference type="PANTHER" id="PTHR44757:SF2">
    <property type="entry name" value="BIOFILM ARCHITECTURE MAINTENANCE PROTEIN MBAA"/>
    <property type="match status" value="1"/>
</dbReference>
<feature type="domain" description="PAC" evidence="3">
    <location>
        <begin position="129"/>
        <end position="181"/>
    </location>
</feature>
<feature type="domain" description="EAL" evidence="4">
    <location>
        <begin position="354"/>
        <end position="608"/>
    </location>
</feature>
<dbReference type="EMBL" id="CP001715">
    <property type="protein sequence ID" value="ACV36966.1"/>
    <property type="molecule type" value="Genomic_DNA"/>
</dbReference>
<feature type="domain" description="PAS" evidence="2">
    <location>
        <begin position="39"/>
        <end position="84"/>
    </location>
</feature>
<dbReference type="PROSITE" id="PS50112">
    <property type="entry name" value="PAS"/>
    <property type="match status" value="1"/>
</dbReference>
<dbReference type="Gene3D" id="3.30.450.20">
    <property type="entry name" value="PAS domain"/>
    <property type="match status" value="1"/>
</dbReference>
<dbReference type="SMART" id="SM00091">
    <property type="entry name" value="PAS"/>
    <property type="match status" value="1"/>
</dbReference>
<reference evidence="6" key="1">
    <citation type="submission" date="2009-08" db="EMBL/GenBank/DDBJ databases">
        <authorList>
            <consortium name="US DOE Joint Genome Institute"/>
            <person name="Lucas S."/>
            <person name="Copeland A."/>
            <person name="Lapidus A."/>
            <person name="Glavina del Rio T."/>
            <person name="Dalin E."/>
            <person name="Tice H."/>
            <person name="Bruce D."/>
            <person name="Barry K."/>
            <person name="Pitluck S."/>
            <person name="Lowry S."/>
            <person name="Larimer F."/>
            <person name="Land M."/>
            <person name="Hauser L."/>
            <person name="Kyrpides N."/>
            <person name="Ivanova N."/>
            <person name="McMahon K.D."/>
            <person name="Hugenholtz P."/>
        </authorList>
    </citation>
    <scope>NUCLEOTIDE SEQUENCE</scope>
    <source>
        <strain evidence="6">UW-1</strain>
    </source>
</reference>
<dbReference type="PROSITE" id="PS50887">
    <property type="entry name" value="GGDEF"/>
    <property type="match status" value="1"/>
</dbReference>
<dbReference type="SMART" id="SM00267">
    <property type="entry name" value="GGDEF"/>
    <property type="match status" value="1"/>
</dbReference>
<dbReference type="InterPro" id="IPR000160">
    <property type="entry name" value="GGDEF_dom"/>
</dbReference>
<feature type="region of interest" description="Disordered" evidence="1">
    <location>
        <begin position="89"/>
        <end position="114"/>
    </location>
</feature>
<dbReference type="Pfam" id="PF00563">
    <property type="entry name" value="EAL"/>
    <property type="match status" value="1"/>
</dbReference>
<dbReference type="InterPro" id="IPR035919">
    <property type="entry name" value="EAL_sf"/>
</dbReference>
<feature type="domain" description="GGDEF" evidence="5">
    <location>
        <begin position="213"/>
        <end position="345"/>
    </location>
</feature>
<dbReference type="OrthoDB" id="9813903at2"/>
<sequence length="640" mass="69204">MPPSVTFLSAPRVGQAPRLVSRARKTAERRQADQALRRSEALKASILASLACGIVAADPQGVITACNPCAEAILGYRADELIGKLTPVIFRDSGDPAGPNDRPSQPPHRTGDAGLDAQLARAGSGSTAGERDTTCLRKDGQQIAVRLATIPMHDPDGLVSGYVHTLVDITRHKEAEDGIQRLVHADPLTGLANRILLDARVRQDLSRAHRAREPLALIFLDVDRFKNVNDTLGHRIGDELLIQVAARLDSIVRDEDTLCRLGGDEFVLVLPNTDADGAANVAEKLLKITAPSYRLEQHVLTCTVSAGIAMYPTDGDSVASLSTSADAAMYRAKARGGNAYSFFTAEMQERLARTRQIRNELRRAIANGELHLQYQPRFAMAARRPVGAEALLRWQHRQLGMVSPLEFVPIAEGSGLSLALGEWVLRTAIRHMRGWQNRSLPPMRVAVNLSAAQFRQTNLSERVARILDEEGLPPPFLELELTENLVMDNPLAAIATVNKLRTLGVGVSLDNFGTGRSSMSDLRRLRVDRLKIDRSLVTGLPTDPDAAAIVAATLSLAHDLGLPTVAGGVESAAQMAFLRARGCDEAQGNLLGPPVVAEQFAAGTRQSTTWLSVGKNRRANPGSPTDQFARGCHEPPWALE</sequence>
<dbReference type="SUPFAM" id="SSF55785">
    <property type="entry name" value="PYP-like sensor domain (PAS domain)"/>
    <property type="match status" value="1"/>
</dbReference>
<dbReference type="PROSITE" id="PS50113">
    <property type="entry name" value="PAC"/>
    <property type="match status" value="1"/>
</dbReference>
<dbReference type="eggNOG" id="COG5001">
    <property type="taxonomic scope" value="Bacteria"/>
</dbReference>
<dbReference type="InterPro" id="IPR052155">
    <property type="entry name" value="Biofilm_reg_signaling"/>
</dbReference>
<dbReference type="NCBIfam" id="TIGR00254">
    <property type="entry name" value="GGDEF"/>
    <property type="match status" value="1"/>
</dbReference>
<dbReference type="PROSITE" id="PS50883">
    <property type="entry name" value="EAL"/>
    <property type="match status" value="1"/>
</dbReference>
<dbReference type="SUPFAM" id="SSF55073">
    <property type="entry name" value="Nucleotide cyclase"/>
    <property type="match status" value="1"/>
</dbReference>
<dbReference type="AlphaFoldDB" id="C7RKP6"/>
<organism evidence="6">
    <name type="scientific">Accumulibacter regalis</name>
    <dbReference type="NCBI Taxonomy" id="522306"/>
    <lineage>
        <taxon>Bacteria</taxon>
        <taxon>Pseudomonadati</taxon>
        <taxon>Pseudomonadota</taxon>
        <taxon>Betaproteobacteria</taxon>
        <taxon>Candidatus Accumulibacter</taxon>
    </lineage>
</organism>
<evidence type="ECO:0000259" key="3">
    <source>
        <dbReference type="PROSITE" id="PS50113"/>
    </source>
</evidence>